<keyword evidence="5" id="KW-1185">Reference proteome</keyword>
<feature type="region of interest" description="Disordered" evidence="3">
    <location>
        <begin position="396"/>
        <end position="417"/>
    </location>
</feature>
<feature type="compositionally biased region" description="Polar residues" evidence="3">
    <location>
        <begin position="396"/>
        <end position="410"/>
    </location>
</feature>
<evidence type="ECO:0000256" key="3">
    <source>
        <dbReference type="SAM" id="MobiDB-lite"/>
    </source>
</evidence>
<dbReference type="PROSITE" id="PS51375">
    <property type="entry name" value="PPR"/>
    <property type="match status" value="1"/>
</dbReference>
<feature type="repeat" description="PPR" evidence="2">
    <location>
        <begin position="1248"/>
        <end position="1282"/>
    </location>
</feature>
<dbReference type="InterPro" id="IPR046960">
    <property type="entry name" value="PPR_At4g14850-like_plant"/>
</dbReference>
<dbReference type="Pfam" id="PF05904">
    <property type="entry name" value="DUF863"/>
    <property type="match status" value="2"/>
</dbReference>
<evidence type="ECO:0000256" key="2">
    <source>
        <dbReference type="PROSITE-ProRule" id="PRU00708"/>
    </source>
</evidence>
<dbReference type="EMBL" id="BJWL01000013">
    <property type="protein sequence ID" value="GFZ00213.1"/>
    <property type="molecule type" value="Genomic_DNA"/>
</dbReference>
<sequence length="1463" mass="162187">MGTKVHCKSYLPGYCSMRDLNEDSSSRGDKDALKQTMLDHEAVFKHQVFELHRLYKTQRDMMDEIGRKEPHKHRILMETSSSSRPLVSRMLSNDAWKWHKTTFPLVNSEMISSPLSCMKGNGSQAGQIPLQSGCSSKDCEILEFRPSKARKKLFDLQLPADQYIDTEEGEQSRDDKTPDIAKYPPKRNDKITSESSLKLNFGGATKIDCDGDASRFDSCLRNSVGLADLNEPIQVEEAAIPGSVDFNGGAICHTEIKDLDRAANSKSHFLLEESAESGYPTCMKTGHGKTHLNSFHQGLQSDKSFTTSQLTHATLDKVHQPLEILSSDHSGGDLGRERAVGSLGLSARSRDLSCSYHLEPVLVSHLSNPYPLVHAADLDNAWTHSISTWGKPNSSLTQKLSSSQAQPPFNSSDTLSKSSLTSAQSQEIFKNKWHLNSSSGSKPVYGSCLPANCNGFYHGLSSGSKDVSPWFPSAGFDYFNCNKYDKVPSERSINYSARNFLKGSDIIDISDDDKKCEGYLEVLPWLKAKPANKNEGISTWRDSNSSELSFLQATSNQFSSRSETVKAPNQIFTQKITIPSCDNEVGAKRNDVGDCRVNGKILGFPIFAHPCTPKTESSSVVSASASIQCPTQHEAVKSERKHGLIDINVACDPESGTQIAADIVVVEKGRDKKAANFRTLIDLNSCASNDEVTLASSIASTSVNVKIAMEINLEVPAIPETEEDILPVEDKKQHKVEQPQDEAVRIAADAIVAISSSDHPNRVDEMTCNREAPLKDPLLWFVEAMTLNLTEITEEEYMPKPLILEIREVEEMGTVSLPNRPRRGQARRGRPRRDFQRDILPGLASLSRHEVTEDLQTFGGLMRATGHVWNSGLTRRNGTRNGGAARGRRRSVVDATAAATGGEKTPRRPRRQRCPAEPNKSPNPDEKKMTRLISLSRGAISRIATINKSHLQCGRTLYSSQTHQQFPEQFLEIDHSVASIRSISSNPFFSLLGICRNLSSLKKIHALLVVHGLTSDLLFQTKLVSLYGSYAQIKSARLVFDKIPNPDNYSCKVMIRWYFLNDLYSELIEFYTCLRKCLREHDNIVFSIVLKACSELCDFDEGRKVHCQIVKVGSPDSFVLTGLVDMYAKCGEVECSHEVFDEIDDRSVVSWTSMIVGYVQNSCAEEGLMLFNQMRDGLCEGNQYTFASIVTACTKLGALHQGKWVHGFVIKKGIDLDSFLGTPLVDMYVKCGAIGDARSLFDELHTFDLVSWTAMIVGYTQNGYPDEALKLFIDKRWAGILANTVTTARYFQNGSAYEAVKLFHQMRSEHLVPDAITVVTLLSACASLGALSDGSSLHAYSLKQGLPSSSVYIGTAFVNFYAKCGDPESARMVFDGMIEKNRMTWAAMIGGEVAAKKMIELHPNDACYYVLMCNLYTSSGRWNQANQVRELMKRRGLIKSPGRSQVEMDIFDDFSPSRVASLA</sequence>
<dbReference type="Proteomes" id="UP000585474">
    <property type="component" value="Unassembled WGS sequence"/>
</dbReference>
<evidence type="ECO:0000313" key="4">
    <source>
        <dbReference type="EMBL" id="GFZ00213.1"/>
    </source>
</evidence>
<dbReference type="FunFam" id="1.25.40.10:FF:000343">
    <property type="entry name" value="Pentatricopeptide repeat-containing protein At3g58590"/>
    <property type="match status" value="1"/>
</dbReference>
<dbReference type="OrthoDB" id="630817at2759"/>
<dbReference type="InterPro" id="IPR002885">
    <property type="entry name" value="PPR_rpt"/>
</dbReference>
<dbReference type="Pfam" id="PF01535">
    <property type="entry name" value="PPR"/>
    <property type="match status" value="3"/>
</dbReference>
<evidence type="ECO:0000313" key="5">
    <source>
        <dbReference type="Proteomes" id="UP000585474"/>
    </source>
</evidence>
<evidence type="ECO:0000256" key="1">
    <source>
        <dbReference type="ARBA" id="ARBA00022737"/>
    </source>
</evidence>
<dbReference type="GO" id="GO:0003723">
    <property type="term" value="F:RNA binding"/>
    <property type="evidence" value="ECO:0007669"/>
    <property type="project" value="InterPro"/>
</dbReference>
<name>A0A7J0FNB1_9ERIC</name>
<keyword evidence="1" id="KW-0677">Repeat</keyword>
<comment type="caution">
    <text evidence="4">The sequence shown here is derived from an EMBL/GenBank/DDBJ whole genome shotgun (WGS) entry which is preliminary data.</text>
</comment>
<proteinExistence type="predicted"/>
<organism evidence="4 5">
    <name type="scientific">Actinidia rufa</name>
    <dbReference type="NCBI Taxonomy" id="165716"/>
    <lineage>
        <taxon>Eukaryota</taxon>
        <taxon>Viridiplantae</taxon>
        <taxon>Streptophyta</taxon>
        <taxon>Embryophyta</taxon>
        <taxon>Tracheophyta</taxon>
        <taxon>Spermatophyta</taxon>
        <taxon>Magnoliopsida</taxon>
        <taxon>eudicotyledons</taxon>
        <taxon>Gunneridae</taxon>
        <taxon>Pentapetalae</taxon>
        <taxon>asterids</taxon>
        <taxon>Ericales</taxon>
        <taxon>Actinidiaceae</taxon>
        <taxon>Actinidia</taxon>
    </lineage>
</organism>
<accession>A0A7J0FNB1</accession>
<dbReference type="Pfam" id="PF20431">
    <property type="entry name" value="E_motif"/>
    <property type="match status" value="1"/>
</dbReference>
<protein>
    <submittedName>
        <fullName evidence="4">Pentatricopeptide repeat (PPR) superfamily protein</fullName>
    </submittedName>
</protein>
<dbReference type="NCBIfam" id="TIGR00756">
    <property type="entry name" value="PPR"/>
    <property type="match status" value="1"/>
</dbReference>
<dbReference type="FunFam" id="1.25.40.10:FF:000073">
    <property type="entry name" value="Pentatricopeptide repeat-containing protein chloroplastic"/>
    <property type="match status" value="1"/>
</dbReference>
<dbReference type="PANTHER" id="PTHR47926:SF347">
    <property type="entry name" value="PENTATRICOPEPTIDE REPEAT-CONTAINING PROTEIN"/>
    <property type="match status" value="1"/>
</dbReference>
<gene>
    <name evidence="4" type="ORF">Acr_13g0016120</name>
</gene>
<dbReference type="GO" id="GO:0009451">
    <property type="term" value="P:RNA modification"/>
    <property type="evidence" value="ECO:0007669"/>
    <property type="project" value="InterPro"/>
</dbReference>
<feature type="region of interest" description="Disordered" evidence="3">
    <location>
        <begin position="872"/>
        <end position="928"/>
    </location>
</feature>
<dbReference type="InterPro" id="IPR046848">
    <property type="entry name" value="E_motif"/>
</dbReference>
<feature type="region of interest" description="Disordered" evidence="3">
    <location>
        <begin position="163"/>
        <end position="189"/>
    </location>
</feature>
<dbReference type="Pfam" id="PF13041">
    <property type="entry name" value="PPR_2"/>
    <property type="match status" value="1"/>
</dbReference>
<dbReference type="InterPro" id="IPR011990">
    <property type="entry name" value="TPR-like_helical_dom_sf"/>
</dbReference>
<dbReference type="Gene3D" id="1.25.40.10">
    <property type="entry name" value="Tetratricopeptide repeat domain"/>
    <property type="match status" value="3"/>
</dbReference>
<dbReference type="InterPro" id="IPR008581">
    <property type="entry name" value="DUF863_pln"/>
</dbReference>
<dbReference type="PANTHER" id="PTHR47926">
    <property type="entry name" value="PENTATRICOPEPTIDE REPEAT-CONTAINING PROTEIN"/>
    <property type="match status" value="1"/>
</dbReference>
<feature type="compositionally biased region" description="Basic and acidic residues" evidence="3">
    <location>
        <begin position="170"/>
        <end position="179"/>
    </location>
</feature>
<reference evidence="4 5" key="1">
    <citation type="submission" date="2019-07" db="EMBL/GenBank/DDBJ databases">
        <title>De Novo Assembly of kiwifruit Actinidia rufa.</title>
        <authorList>
            <person name="Sugita-Konishi S."/>
            <person name="Sato K."/>
            <person name="Mori E."/>
            <person name="Abe Y."/>
            <person name="Kisaki G."/>
            <person name="Hamano K."/>
            <person name="Suezawa K."/>
            <person name="Otani M."/>
            <person name="Fukuda T."/>
            <person name="Manabe T."/>
            <person name="Gomi K."/>
            <person name="Tabuchi M."/>
            <person name="Akimitsu K."/>
            <person name="Kataoka I."/>
        </authorList>
    </citation>
    <scope>NUCLEOTIDE SEQUENCE [LARGE SCALE GENOMIC DNA]</scope>
    <source>
        <strain evidence="5">cv. Fuchu</strain>
    </source>
</reference>